<dbReference type="AlphaFoldDB" id="A0A4S2EZ48"/>
<dbReference type="SUPFAM" id="SSF53187">
    <property type="entry name" value="Zn-dependent exopeptidases"/>
    <property type="match status" value="1"/>
</dbReference>
<reference evidence="4 5" key="1">
    <citation type="submission" date="2019-04" db="EMBL/GenBank/DDBJ databases">
        <title>Microbes associate with the intestines of laboratory mice.</title>
        <authorList>
            <person name="Navarre W."/>
            <person name="Wong E."/>
            <person name="Huang K."/>
            <person name="Tropini C."/>
            <person name="Ng K."/>
            <person name="Yu B."/>
        </authorList>
    </citation>
    <scope>NUCLEOTIDE SEQUENCE [LARGE SCALE GENOMIC DNA]</scope>
    <source>
        <strain evidence="4 5">NM07_P-09</strain>
    </source>
</reference>
<keyword evidence="2" id="KW-0479">Metal-binding</keyword>
<dbReference type="RefSeq" id="WP_136012778.1">
    <property type="nucleotide sequence ID" value="NZ_SRYE01000004.1"/>
</dbReference>
<evidence type="ECO:0000313" key="5">
    <source>
        <dbReference type="Proteomes" id="UP000310263"/>
    </source>
</evidence>
<proteinExistence type="predicted"/>
<dbReference type="PIRSF" id="PIRSF005962">
    <property type="entry name" value="Pept_M20D_amidohydro"/>
    <property type="match status" value="1"/>
</dbReference>
<gene>
    <name evidence="4" type="ORF">E5334_06460</name>
</gene>
<dbReference type="NCBIfam" id="TIGR01891">
    <property type="entry name" value="amidohydrolases"/>
    <property type="match status" value="1"/>
</dbReference>
<dbReference type="InterPro" id="IPR036264">
    <property type="entry name" value="Bact_exopeptidase_dim_dom"/>
</dbReference>
<evidence type="ECO:0000256" key="1">
    <source>
        <dbReference type="ARBA" id="ARBA00022801"/>
    </source>
</evidence>
<keyword evidence="2" id="KW-0464">Manganese</keyword>
<dbReference type="GO" id="GO:0019877">
    <property type="term" value="P:diaminopimelate biosynthetic process"/>
    <property type="evidence" value="ECO:0007669"/>
    <property type="project" value="UniProtKB-ARBA"/>
</dbReference>
<evidence type="ECO:0000313" key="4">
    <source>
        <dbReference type="EMBL" id="TGY61645.1"/>
    </source>
</evidence>
<dbReference type="SUPFAM" id="SSF55031">
    <property type="entry name" value="Bacterial exopeptidase dimerisation domain"/>
    <property type="match status" value="1"/>
</dbReference>
<feature type="binding site" evidence="2">
    <location>
        <position position="413"/>
    </location>
    <ligand>
        <name>Mn(2+)</name>
        <dbReference type="ChEBI" id="CHEBI:29035"/>
        <label>2</label>
    </ligand>
</feature>
<dbReference type="Proteomes" id="UP000310263">
    <property type="component" value="Unassembled WGS sequence"/>
</dbReference>
<dbReference type="Gene3D" id="3.40.630.10">
    <property type="entry name" value="Zn peptidases"/>
    <property type="match status" value="1"/>
</dbReference>
<feature type="binding site" evidence="2">
    <location>
        <position position="153"/>
    </location>
    <ligand>
        <name>Mn(2+)</name>
        <dbReference type="ChEBI" id="CHEBI:29035"/>
        <label>2</label>
    </ligand>
</feature>
<accession>A0A4S2EZ48</accession>
<comment type="cofactor">
    <cofactor evidence="2">
        <name>Mn(2+)</name>
        <dbReference type="ChEBI" id="CHEBI:29035"/>
    </cofactor>
    <text evidence="2">The Mn(2+) ion enhances activity.</text>
</comment>
<keyword evidence="1" id="KW-0378">Hydrolase</keyword>
<dbReference type="Gene3D" id="3.30.70.360">
    <property type="match status" value="1"/>
</dbReference>
<dbReference type="GO" id="GO:0050118">
    <property type="term" value="F:N-acetyldiaminopimelate deacetylase activity"/>
    <property type="evidence" value="ECO:0007669"/>
    <property type="project" value="UniProtKB-ARBA"/>
</dbReference>
<feature type="binding site" evidence="2">
    <location>
        <position position="189"/>
    </location>
    <ligand>
        <name>Mn(2+)</name>
        <dbReference type="ChEBI" id="CHEBI:29035"/>
        <label>2</label>
    </ligand>
</feature>
<feature type="binding site" evidence="2">
    <location>
        <position position="155"/>
    </location>
    <ligand>
        <name>Mn(2+)</name>
        <dbReference type="ChEBI" id="CHEBI:29035"/>
        <label>2</label>
    </ligand>
</feature>
<dbReference type="EMBL" id="SRYE01000004">
    <property type="protein sequence ID" value="TGY61645.1"/>
    <property type="molecule type" value="Genomic_DNA"/>
</dbReference>
<sequence length="445" mass="47392">MTAPESTATSNTSYQSLDYKRLGEAVTEALSGVDAAVVDSQEVPQLIKKLSQAVEPAMIEIRRFLHAHPEPSLKEVETARTITHQLEALGIPYYMPYENSVVATIKGTAPGAYDSQSHPRKRLLMRADIDALPVQEETGAPYASQTPGIMHACGHDCHAAMLLGAAAILSRIAPVLCGEVRLVFQPAEENSTGASMMVKAGVCDGVDGAYGCHIWSEVPAGKVSLEAGPRMANADWWRIDIKGKSAHGALPHRGADAILAGAAIIEELQTIVSRSVSPFEPAVVTVGQFHGGTARNVVAGSAWLEGTVRTFDPEIHARMPLLMKRVAEETAAALGCEATVSQYDLGSWAVVNDAHASQIAARAAEAVLGKDAIARYRGSMPGEDFSEYLFEVPGVFVFLGCANPAKGPVHPQHSCFYNPDETVLKNGVALEAAYAWEFLGEGLAH</sequence>
<name>A0A4S2EZ48_9ACTN</name>
<dbReference type="OrthoDB" id="9777385at2"/>
<dbReference type="FunFam" id="3.30.70.360:FF:000001">
    <property type="entry name" value="N-acetyldiaminopimelate deacetylase"/>
    <property type="match status" value="1"/>
</dbReference>
<dbReference type="Pfam" id="PF01546">
    <property type="entry name" value="Peptidase_M20"/>
    <property type="match status" value="1"/>
</dbReference>
<dbReference type="InterPro" id="IPR017439">
    <property type="entry name" value="Amidohydrolase"/>
</dbReference>
<dbReference type="PANTHER" id="PTHR11014">
    <property type="entry name" value="PEPTIDASE M20 FAMILY MEMBER"/>
    <property type="match status" value="1"/>
</dbReference>
<organism evidence="4 5">
    <name type="scientific">Muricaecibacterium torontonense</name>
    <dbReference type="NCBI Taxonomy" id="3032871"/>
    <lineage>
        <taxon>Bacteria</taxon>
        <taxon>Bacillati</taxon>
        <taxon>Actinomycetota</taxon>
        <taxon>Coriobacteriia</taxon>
        <taxon>Coriobacteriales</taxon>
        <taxon>Atopobiaceae</taxon>
        <taxon>Muricaecibacterium</taxon>
    </lineage>
</organism>
<keyword evidence="5" id="KW-1185">Reference proteome</keyword>
<dbReference type="GO" id="GO:0046872">
    <property type="term" value="F:metal ion binding"/>
    <property type="evidence" value="ECO:0007669"/>
    <property type="project" value="UniProtKB-KW"/>
</dbReference>
<protein>
    <submittedName>
        <fullName evidence="4">Amidohydrolase</fullName>
    </submittedName>
</protein>
<evidence type="ECO:0000259" key="3">
    <source>
        <dbReference type="Pfam" id="PF07687"/>
    </source>
</evidence>
<feature type="domain" description="Peptidase M20 dimerisation" evidence="3">
    <location>
        <begin position="233"/>
        <end position="313"/>
    </location>
</feature>
<feature type="binding site" evidence="2">
    <location>
        <position position="213"/>
    </location>
    <ligand>
        <name>Mn(2+)</name>
        <dbReference type="ChEBI" id="CHEBI:29035"/>
        <label>2</label>
    </ligand>
</feature>
<dbReference type="InterPro" id="IPR002933">
    <property type="entry name" value="Peptidase_M20"/>
</dbReference>
<dbReference type="Pfam" id="PF07687">
    <property type="entry name" value="M20_dimer"/>
    <property type="match status" value="1"/>
</dbReference>
<dbReference type="PANTHER" id="PTHR11014:SF63">
    <property type="entry name" value="METALLOPEPTIDASE, PUTATIVE (AFU_ORTHOLOGUE AFUA_6G09600)-RELATED"/>
    <property type="match status" value="1"/>
</dbReference>
<evidence type="ECO:0000256" key="2">
    <source>
        <dbReference type="PIRSR" id="PIRSR005962-1"/>
    </source>
</evidence>
<comment type="caution">
    <text evidence="4">The sequence shown here is derived from an EMBL/GenBank/DDBJ whole genome shotgun (WGS) entry which is preliminary data.</text>
</comment>
<dbReference type="InterPro" id="IPR011650">
    <property type="entry name" value="Peptidase_M20_dimer"/>
</dbReference>